<feature type="compositionally biased region" description="Low complexity" evidence="2">
    <location>
        <begin position="629"/>
        <end position="643"/>
    </location>
</feature>
<accession>A0A9W8ZVP0</accession>
<feature type="region of interest" description="Disordered" evidence="2">
    <location>
        <begin position="1"/>
        <end position="28"/>
    </location>
</feature>
<protein>
    <submittedName>
        <fullName evidence="4">Uncharacterized protein</fullName>
    </submittedName>
</protein>
<evidence type="ECO:0000256" key="3">
    <source>
        <dbReference type="SAM" id="Phobius"/>
    </source>
</evidence>
<feature type="compositionally biased region" description="Polar residues" evidence="2">
    <location>
        <begin position="734"/>
        <end position="758"/>
    </location>
</feature>
<proteinExistence type="predicted"/>
<gene>
    <name evidence="4" type="ORF">J3R30DRAFT_1682178</name>
</gene>
<dbReference type="EMBL" id="JAOTPV010000037">
    <property type="protein sequence ID" value="KAJ4468178.1"/>
    <property type="molecule type" value="Genomic_DNA"/>
</dbReference>
<keyword evidence="3" id="KW-0472">Membrane</keyword>
<feature type="coiled-coil region" evidence="1">
    <location>
        <begin position="152"/>
        <end position="222"/>
    </location>
</feature>
<keyword evidence="3" id="KW-0812">Transmembrane</keyword>
<keyword evidence="3" id="KW-1133">Transmembrane helix</keyword>
<feature type="region of interest" description="Disordered" evidence="2">
    <location>
        <begin position="712"/>
        <end position="773"/>
    </location>
</feature>
<feature type="region of interest" description="Disordered" evidence="2">
    <location>
        <begin position="237"/>
        <end position="274"/>
    </location>
</feature>
<name>A0A9W8ZVP0_9AGAR</name>
<evidence type="ECO:0000256" key="2">
    <source>
        <dbReference type="SAM" id="MobiDB-lite"/>
    </source>
</evidence>
<evidence type="ECO:0000313" key="5">
    <source>
        <dbReference type="Proteomes" id="UP001150266"/>
    </source>
</evidence>
<feature type="region of interest" description="Disordered" evidence="2">
    <location>
        <begin position="827"/>
        <end position="861"/>
    </location>
</feature>
<evidence type="ECO:0000313" key="4">
    <source>
        <dbReference type="EMBL" id="KAJ4468178.1"/>
    </source>
</evidence>
<feature type="region of interest" description="Disordered" evidence="2">
    <location>
        <begin position="70"/>
        <end position="103"/>
    </location>
</feature>
<dbReference type="OrthoDB" id="2670688at2759"/>
<feature type="compositionally biased region" description="Acidic residues" evidence="2">
    <location>
        <begin position="852"/>
        <end position="861"/>
    </location>
</feature>
<reference evidence="4" key="1">
    <citation type="submission" date="2022-08" db="EMBL/GenBank/DDBJ databases">
        <title>A Global Phylogenomic Analysis of the Shiitake Genus Lentinula.</title>
        <authorList>
            <consortium name="DOE Joint Genome Institute"/>
            <person name="Sierra-Patev S."/>
            <person name="Min B."/>
            <person name="Naranjo-Ortiz M."/>
            <person name="Looney B."/>
            <person name="Konkel Z."/>
            <person name="Slot J.C."/>
            <person name="Sakamoto Y."/>
            <person name="Steenwyk J.L."/>
            <person name="Rokas A."/>
            <person name="Carro J."/>
            <person name="Camarero S."/>
            <person name="Ferreira P."/>
            <person name="Molpeceres G."/>
            <person name="Ruiz-Duenas F.J."/>
            <person name="Serrano A."/>
            <person name="Henrissat B."/>
            <person name="Drula E."/>
            <person name="Hughes K.W."/>
            <person name="Mata J.L."/>
            <person name="Ishikawa N.K."/>
            <person name="Vargas-Isla R."/>
            <person name="Ushijima S."/>
            <person name="Smith C.A."/>
            <person name="Ahrendt S."/>
            <person name="Andreopoulos W."/>
            <person name="He G."/>
            <person name="Labutti K."/>
            <person name="Lipzen A."/>
            <person name="Ng V."/>
            <person name="Riley R."/>
            <person name="Sandor L."/>
            <person name="Barry K."/>
            <person name="Martinez A.T."/>
            <person name="Xiao Y."/>
            <person name="Gibbons J.G."/>
            <person name="Terashima K."/>
            <person name="Grigoriev I.V."/>
            <person name="Hibbett D.S."/>
        </authorList>
    </citation>
    <scope>NUCLEOTIDE SEQUENCE</scope>
    <source>
        <strain evidence="4">JLM2183</strain>
    </source>
</reference>
<sequence>MLARPRPPAQVRRASKESSKFSFPSDEDTNLTELLSRADGLIRERERELSFTSELSRELKQTHEALVARTPLSPFTSPSSLHTTPLTQSPPSHSRTTSTFSNTSTPFRALHALHSYQSPSISQVISPNSSFTSPTFGSFSPSPTSTRHTRRISITQSELARLSDQNAELLQKLEQLEEESASADKAGRRRLGKLEREIQVLRDELDNAKQDATTRVNKVELKKVDFRKQKIVESESISSPTFQDFAPSSSITSLSSSQNSDSSSSTYATDNATSTSSTTILHHLLSKISELEDANLQICREQRDTSGRLRDAQNQVEGMRQVWFRLGIRPGEEEENNEGQTIDVEIVADYLKDLGLEGSDGSQRTMRSLRSIGSVNLDVEGGFECGINEEMHSTLKVPLDSSSQRGQRSQLSGRLSVLTQGKTKDRKSVVGLFPTGEEEGRTSDELDISSDSLNLDAIPPIPPQFLSRRSTLNNAMFSPSDELSELDLSISLDHSRSQSFDIASDDEIISPQSESGFPREYRRRRTLGSEIGEIGDFKDVNYNPFSGSSYLRSRNNSLIQELEGNSFDSDHSEGTGTSPVIGGDLELGRDDDSDDTQKYSQFEFPSAANTPANIRITPPTPESKDPYYSSSSSSASSIQSGSTATSTSTAVFASPLHYTEMSWSKSKTKANPESVRARRISLSQSVKARVGRWGPRLSDVFHVAQSASSDQDSLKLKKLGTGSSGGARLKARTASFTRQTEQQKNPQGSLRTPSSHPLESSRGKSSRKVTSIDSRSKSNFLAVVQRPQSSSVQRVRSVVLEAWLWLQLLVVLGVFVWAVAKKGPRGVLELDNTNDNSRGERDEQGQTRVADLDDDPTEVSN</sequence>
<organism evidence="4 5">
    <name type="scientific">Lentinula aciculospora</name>
    <dbReference type="NCBI Taxonomy" id="153920"/>
    <lineage>
        <taxon>Eukaryota</taxon>
        <taxon>Fungi</taxon>
        <taxon>Dikarya</taxon>
        <taxon>Basidiomycota</taxon>
        <taxon>Agaricomycotina</taxon>
        <taxon>Agaricomycetes</taxon>
        <taxon>Agaricomycetidae</taxon>
        <taxon>Agaricales</taxon>
        <taxon>Marasmiineae</taxon>
        <taxon>Omphalotaceae</taxon>
        <taxon>Lentinula</taxon>
    </lineage>
</organism>
<evidence type="ECO:0000256" key="1">
    <source>
        <dbReference type="SAM" id="Coils"/>
    </source>
</evidence>
<comment type="caution">
    <text evidence="4">The sequence shown here is derived from an EMBL/GenBank/DDBJ whole genome shotgun (WGS) entry which is preliminary data.</text>
</comment>
<keyword evidence="5" id="KW-1185">Reference proteome</keyword>
<feature type="transmembrane region" description="Helical" evidence="3">
    <location>
        <begin position="802"/>
        <end position="820"/>
    </location>
</feature>
<dbReference type="Proteomes" id="UP001150266">
    <property type="component" value="Unassembled WGS sequence"/>
</dbReference>
<keyword evidence="1" id="KW-0175">Coiled coil</keyword>
<dbReference type="AlphaFoldDB" id="A0A9W8ZVP0"/>
<feature type="region of interest" description="Disordered" evidence="2">
    <location>
        <begin position="565"/>
        <end position="643"/>
    </location>
</feature>
<feature type="compositionally biased region" description="Low complexity" evidence="2">
    <location>
        <begin position="248"/>
        <end position="274"/>
    </location>
</feature>